<accession>A0ABX2ILW1</accession>
<protein>
    <submittedName>
        <fullName evidence="3">Glycosyltransferase family 4 protein</fullName>
    </submittedName>
</protein>
<evidence type="ECO:0000259" key="2">
    <source>
        <dbReference type="Pfam" id="PF13439"/>
    </source>
</evidence>
<dbReference type="Pfam" id="PF00534">
    <property type="entry name" value="Glycos_transf_1"/>
    <property type="match status" value="1"/>
</dbReference>
<proteinExistence type="predicted"/>
<dbReference type="EMBL" id="JABUFE010000001">
    <property type="protein sequence ID" value="NSX53867.1"/>
    <property type="molecule type" value="Genomic_DNA"/>
</dbReference>
<dbReference type="InterPro" id="IPR028098">
    <property type="entry name" value="Glyco_trans_4-like_N"/>
</dbReference>
<keyword evidence="4" id="KW-1185">Reference proteome</keyword>
<dbReference type="Proteomes" id="UP000777935">
    <property type="component" value="Unassembled WGS sequence"/>
</dbReference>
<dbReference type="CDD" id="cd03801">
    <property type="entry name" value="GT4_PimA-like"/>
    <property type="match status" value="1"/>
</dbReference>
<reference evidence="3 4" key="1">
    <citation type="submission" date="2020-06" db="EMBL/GenBank/DDBJ databases">
        <title>Sulfitobacter algicola sp. nov., isolated from green algae.</title>
        <authorList>
            <person name="Wang C."/>
        </authorList>
    </citation>
    <scope>NUCLEOTIDE SEQUENCE [LARGE SCALE GENOMIC DNA]</scope>
    <source>
        <strain evidence="3 4">1151</strain>
    </source>
</reference>
<evidence type="ECO:0000313" key="4">
    <source>
        <dbReference type="Proteomes" id="UP000777935"/>
    </source>
</evidence>
<dbReference type="PANTHER" id="PTHR45947:SF3">
    <property type="entry name" value="SULFOQUINOVOSYL TRANSFERASE SQD2"/>
    <property type="match status" value="1"/>
</dbReference>
<evidence type="ECO:0000313" key="3">
    <source>
        <dbReference type="EMBL" id="NSX53867.1"/>
    </source>
</evidence>
<dbReference type="PANTHER" id="PTHR45947">
    <property type="entry name" value="SULFOQUINOVOSYL TRANSFERASE SQD2"/>
    <property type="match status" value="1"/>
</dbReference>
<dbReference type="SUPFAM" id="SSF53756">
    <property type="entry name" value="UDP-Glycosyltransferase/glycogen phosphorylase"/>
    <property type="match status" value="1"/>
</dbReference>
<comment type="caution">
    <text evidence="3">The sequence shown here is derived from an EMBL/GenBank/DDBJ whole genome shotgun (WGS) entry which is preliminary data.</text>
</comment>
<dbReference type="InterPro" id="IPR050194">
    <property type="entry name" value="Glycosyltransferase_grp1"/>
</dbReference>
<dbReference type="Pfam" id="PF13439">
    <property type="entry name" value="Glyco_transf_4"/>
    <property type="match status" value="1"/>
</dbReference>
<evidence type="ECO:0000259" key="1">
    <source>
        <dbReference type="Pfam" id="PF00534"/>
    </source>
</evidence>
<feature type="domain" description="Glycosyl transferase family 1" evidence="1">
    <location>
        <begin position="199"/>
        <end position="335"/>
    </location>
</feature>
<gene>
    <name evidence="3" type="ORF">HRQ87_03540</name>
</gene>
<feature type="domain" description="Glycosyltransferase subfamily 4-like N-terminal" evidence="2">
    <location>
        <begin position="21"/>
        <end position="174"/>
    </location>
</feature>
<sequence>MTERKPHIMVLGLRDIQATQGGIETHVAQLANRLADDFRVTILARKPYYEGAAKNGAIHIVPLWCPQKANLETIIHSLIGVLYAAFKRPDILHIHAVGPCIVVPLARLFGLKTVATHHGKDYDREKWGQFARFILKIGERFMARFANRRIVISSSLQKELAQKYHKSFTFIPNGAPALSKSANTDFLDYLGLKPGQYGLTVGRLVPEKRQDDLIHAFLAAKLLDVKLVIAGNADHETTYSQKLRGLAIQSDDIVLAGFVTGENLRQLFSHARQFILPSSHEGLPIALLEAMQYELPIVASDISGNLEAALDQDFYFPVGDIDALTQKLERAFSKPRAVIDWSAQLSKYDWDLIAEKTARVYHDCLSEHPAGKPVTKSSNT</sequence>
<dbReference type="InterPro" id="IPR001296">
    <property type="entry name" value="Glyco_trans_1"/>
</dbReference>
<dbReference type="Gene3D" id="3.40.50.2000">
    <property type="entry name" value="Glycogen Phosphorylase B"/>
    <property type="match status" value="2"/>
</dbReference>
<name>A0ABX2ILW1_9RHOB</name>
<organism evidence="3 4">
    <name type="scientific">Parasulfitobacter algicola</name>
    <dbReference type="NCBI Taxonomy" id="2614809"/>
    <lineage>
        <taxon>Bacteria</taxon>
        <taxon>Pseudomonadati</taxon>
        <taxon>Pseudomonadota</taxon>
        <taxon>Alphaproteobacteria</taxon>
        <taxon>Rhodobacterales</taxon>
        <taxon>Roseobacteraceae</taxon>
        <taxon>Parasulfitobacter</taxon>
    </lineage>
</organism>